<dbReference type="Proteomes" id="UP001221142">
    <property type="component" value="Unassembled WGS sequence"/>
</dbReference>
<evidence type="ECO:0000256" key="1">
    <source>
        <dbReference type="ARBA" id="ARBA00001798"/>
    </source>
</evidence>
<dbReference type="GO" id="GO:0008270">
    <property type="term" value="F:zinc ion binding"/>
    <property type="evidence" value="ECO:0007669"/>
    <property type="project" value="UniProtKB-KW"/>
</dbReference>
<dbReference type="Pfam" id="PF22191">
    <property type="entry name" value="IBR_1"/>
    <property type="match status" value="1"/>
</dbReference>
<reference evidence="11" key="1">
    <citation type="submission" date="2023-03" db="EMBL/GenBank/DDBJ databases">
        <title>Massive genome expansion in bonnet fungi (Mycena s.s.) driven by repeated elements and novel gene families across ecological guilds.</title>
        <authorList>
            <consortium name="Lawrence Berkeley National Laboratory"/>
            <person name="Harder C.B."/>
            <person name="Miyauchi S."/>
            <person name="Viragh M."/>
            <person name="Kuo A."/>
            <person name="Thoen E."/>
            <person name="Andreopoulos B."/>
            <person name="Lu D."/>
            <person name="Skrede I."/>
            <person name="Drula E."/>
            <person name="Henrissat B."/>
            <person name="Morin E."/>
            <person name="Kohler A."/>
            <person name="Barry K."/>
            <person name="LaButti K."/>
            <person name="Morin E."/>
            <person name="Salamov A."/>
            <person name="Lipzen A."/>
            <person name="Mereny Z."/>
            <person name="Hegedus B."/>
            <person name="Baldrian P."/>
            <person name="Stursova M."/>
            <person name="Weitz H."/>
            <person name="Taylor A."/>
            <person name="Grigoriev I.V."/>
            <person name="Nagy L.G."/>
            <person name="Martin F."/>
            <person name="Kauserud H."/>
        </authorList>
    </citation>
    <scope>NUCLEOTIDE SEQUENCE</scope>
    <source>
        <strain evidence="11">9284</strain>
    </source>
</reference>
<accession>A0AAD7C2F5</accession>
<dbReference type="GO" id="GO:0016567">
    <property type="term" value="P:protein ubiquitination"/>
    <property type="evidence" value="ECO:0007669"/>
    <property type="project" value="InterPro"/>
</dbReference>
<comment type="catalytic activity">
    <reaction evidence="1">
        <text>[E2 ubiquitin-conjugating enzyme]-S-ubiquitinyl-L-cysteine + [acceptor protein]-L-lysine = [E2 ubiquitin-conjugating enzyme]-L-cysteine + [acceptor protein]-N(6)-ubiquitinyl-L-lysine.</text>
        <dbReference type="EC" id="2.3.2.31"/>
    </reaction>
</comment>
<keyword evidence="12" id="KW-1185">Reference proteome</keyword>
<keyword evidence="6" id="KW-0863">Zinc-finger</keyword>
<evidence type="ECO:0000256" key="5">
    <source>
        <dbReference type="ARBA" id="ARBA00022737"/>
    </source>
</evidence>
<feature type="domain" description="RING-type" evidence="10">
    <location>
        <begin position="98"/>
        <end position="352"/>
    </location>
</feature>
<name>A0AAD7C2F5_9AGAR</name>
<dbReference type="SMART" id="SM00647">
    <property type="entry name" value="IBR"/>
    <property type="match status" value="2"/>
</dbReference>
<gene>
    <name evidence="11" type="ORF">FB45DRAFT_908153</name>
</gene>
<dbReference type="PROSITE" id="PS51873">
    <property type="entry name" value="TRIAD"/>
    <property type="match status" value="1"/>
</dbReference>
<dbReference type="InterPro" id="IPR002867">
    <property type="entry name" value="IBR_dom"/>
</dbReference>
<dbReference type="Pfam" id="PF01485">
    <property type="entry name" value="IBR"/>
    <property type="match status" value="1"/>
</dbReference>
<evidence type="ECO:0000313" key="12">
    <source>
        <dbReference type="Proteomes" id="UP001221142"/>
    </source>
</evidence>
<feature type="compositionally biased region" description="Acidic residues" evidence="9">
    <location>
        <begin position="88"/>
        <end position="103"/>
    </location>
</feature>
<dbReference type="EC" id="2.3.2.31" evidence="2"/>
<keyword evidence="3" id="KW-0808">Transferase</keyword>
<evidence type="ECO:0000256" key="3">
    <source>
        <dbReference type="ARBA" id="ARBA00022679"/>
    </source>
</evidence>
<sequence length="360" mass="39706">MGNCMTNAGSFEPPGQAAVGRFMEALDDQTDPTKIALRVARERAAAAERRVSADPTSVGPKCSVCFKHCQPVINPFQSARIQRMMADVSDESDASDSEIEEVPVDGGPRKKHTAPKTVLHGIQLTSCKHYFCGPCLAQAIYNRLHVVFDPEMYGTTLPPSVPITPGGRADFPVSCPTCQVKPGEQPVEISDVTAKLVLGDTNMNDWNHARFLSTLNLIYCPHKGCDESFDANDIAPAPSGVEHAQTLVQCPRCRKTLCTSCKSVWHDKLTCEQYQALPVDERNPEDVAFANLAKQEKWRRCPKCSAMVELKFGCNHITCVCQHHFCYTCGADFEHKGGRYRCKGGLGCKVWEEQNLLARD</sequence>
<organism evidence="11 12">
    <name type="scientific">Roridomyces roridus</name>
    <dbReference type="NCBI Taxonomy" id="1738132"/>
    <lineage>
        <taxon>Eukaryota</taxon>
        <taxon>Fungi</taxon>
        <taxon>Dikarya</taxon>
        <taxon>Basidiomycota</taxon>
        <taxon>Agaricomycotina</taxon>
        <taxon>Agaricomycetes</taxon>
        <taxon>Agaricomycetidae</taxon>
        <taxon>Agaricales</taxon>
        <taxon>Marasmiineae</taxon>
        <taxon>Mycenaceae</taxon>
        <taxon>Roridomyces</taxon>
    </lineage>
</organism>
<feature type="region of interest" description="Disordered" evidence="9">
    <location>
        <begin position="88"/>
        <end position="113"/>
    </location>
</feature>
<keyword evidence="7" id="KW-0833">Ubl conjugation pathway</keyword>
<dbReference type="Gene3D" id="1.20.120.1750">
    <property type="match status" value="1"/>
</dbReference>
<dbReference type="CDD" id="cd22584">
    <property type="entry name" value="Rcat_RBR_unk"/>
    <property type="match status" value="1"/>
</dbReference>
<evidence type="ECO:0000256" key="7">
    <source>
        <dbReference type="ARBA" id="ARBA00022786"/>
    </source>
</evidence>
<protein>
    <recommendedName>
        <fullName evidence="2">RBR-type E3 ubiquitin transferase</fullName>
        <ecNumber evidence="2">2.3.2.31</ecNumber>
    </recommendedName>
</protein>
<evidence type="ECO:0000256" key="2">
    <source>
        <dbReference type="ARBA" id="ARBA00012251"/>
    </source>
</evidence>
<evidence type="ECO:0000256" key="4">
    <source>
        <dbReference type="ARBA" id="ARBA00022723"/>
    </source>
</evidence>
<evidence type="ECO:0000313" key="11">
    <source>
        <dbReference type="EMBL" id="KAJ7637073.1"/>
    </source>
</evidence>
<dbReference type="InterPro" id="IPR044066">
    <property type="entry name" value="TRIAD_supradom"/>
</dbReference>
<proteinExistence type="predicted"/>
<dbReference type="PANTHER" id="PTHR11685">
    <property type="entry name" value="RBR FAMILY RING FINGER AND IBR DOMAIN-CONTAINING"/>
    <property type="match status" value="1"/>
</dbReference>
<dbReference type="SUPFAM" id="SSF57850">
    <property type="entry name" value="RING/U-box"/>
    <property type="match status" value="2"/>
</dbReference>
<dbReference type="AlphaFoldDB" id="A0AAD7C2F5"/>
<keyword evidence="8" id="KW-0862">Zinc</keyword>
<keyword evidence="5" id="KW-0677">Repeat</keyword>
<evidence type="ECO:0000256" key="8">
    <source>
        <dbReference type="ARBA" id="ARBA00022833"/>
    </source>
</evidence>
<dbReference type="GO" id="GO:0061630">
    <property type="term" value="F:ubiquitin protein ligase activity"/>
    <property type="evidence" value="ECO:0007669"/>
    <property type="project" value="UniProtKB-EC"/>
</dbReference>
<comment type="caution">
    <text evidence="11">The sequence shown here is derived from an EMBL/GenBank/DDBJ whole genome shotgun (WGS) entry which is preliminary data.</text>
</comment>
<dbReference type="EMBL" id="JARKIF010000006">
    <property type="protein sequence ID" value="KAJ7637073.1"/>
    <property type="molecule type" value="Genomic_DNA"/>
</dbReference>
<dbReference type="InterPro" id="IPR031127">
    <property type="entry name" value="E3_UB_ligase_RBR"/>
</dbReference>
<evidence type="ECO:0000256" key="6">
    <source>
        <dbReference type="ARBA" id="ARBA00022771"/>
    </source>
</evidence>
<evidence type="ECO:0000259" key="10">
    <source>
        <dbReference type="PROSITE" id="PS51873"/>
    </source>
</evidence>
<keyword evidence="4" id="KW-0479">Metal-binding</keyword>
<evidence type="ECO:0000256" key="9">
    <source>
        <dbReference type="SAM" id="MobiDB-lite"/>
    </source>
</evidence>